<dbReference type="GO" id="GO:0071555">
    <property type="term" value="P:cell wall organization"/>
    <property type="evidence" value="ECO:0007669"/>
    <property type="project" value="UniProtKB-KW"/>
</dbReference>
<comment type="subcellular location">
    <subcellularLocation>
        <location evidence="1">Cytoplasm</location>
    </subcellularLocation>
</comment>
<name>A0AA37MWW6_9FIRM</name>
<evidence type="ECO:0000259" key="16">
    <source>
        <dbReference type="Pfam" id="PF00275"/>
    </source>
</evidence>
<evidence type="ECO:0000256" key="10">
    <source>
        <dbReference type="ARBA" id="ARBA00038367"/>
    </source>
</evidence>
<keyword evidence="3" id="KW-0963">Cytoplasm</keyword>
<keyword evidence="8" id="KW-0131">Cell cycle</keyword>
<evidence type="ECO:0000256" key="7">
    <source>
        <dbReference type="ARBA" id="ARBA00022984"/>
    </source>
</evidence>
<dbReference type="InterPro" id="IPR050068">
    <property type="entry name" value="MurA_subfamily"/>
</dbReference>
<dbReference type="EC" id="2.5.1.7" evidence="11"/>
<protein>
    <recommendedName>
        <fullName evidence="12">UDP-N-acetylglucosamine 1-carboxyvinyltransferase</fullName>
        <ecNumber evidence="11">2.5.1.7</ecNumber>
    </recommendedName>
    <alternativeName>
        <fullName evidence="13">Enoylpyruvate transferase</fullName>
    </alternativeName>
    <alternativeName>
        <fullName evidence="14">UDP-N-acetylglucosamine enolpyruvyl transferase</fullName>
    </alternativeName>
</protein>
<dbReference type="GO" id="GO:0051301">
    <property type="term" value="P:cell division"/>
    <property type="evidence" value="ECO:0007669"/>
    <property type="project" value="UniProtKB-KW"/>
</dbReference>
<evidence type="ECO:0000256" key="9">
    <source>
        <dbReference type="ARBA" id="ARBA00023316"/>
    </source>
</evidence>
<dbReference type="PANTHER" id="PTHR43783:SF1">
    <property type="entry name" value="UDP-N-ACETYLGLUCOSAMINE 1-CARBOXYVINYLTRANSFERASE"/>
    <property type="match status" value="1"/>
</dbReference>
<sequence length="414" mass="43123">MTVVGGQPLYGTVRIPAAKNSVLPLLAASLLCEGTVRLCGVPRLLDVEASLALLRGVGCEARRKGSDLVVEGPPQRCRLPEQEAGQMRASILFAAPLLARLGRVETVFPGGCCIGARPIDLHIDGLRQMGAQMQPGGAGRLVLTAPGGLHGVEYTLRLPSVGATETLLLAAATARGRTTLRGAACEPEIVDLADFLNLCGARIEGAGSPVIRVEGRRCLMGTVFAPLPDRIFASTIACAVAAAGGRVKMEGCRPVTFRPVLGLLSQMGCTVERAGSRAEVTVARLGRLHGVGQVSTGVYPGLATDAAPLLAAALLRADSPSSIRDQIFERRFGCAEGFARMGARVRDEGRILHIEPTRTLCGARVEAPDLRGGAALVVAALGARGTSRIEGMEYIQRGYADLGDTLSALGARIA</sequence>
<evidence type="ECO:0000256" key="3">
    <source>
        <dbReference type="ARBA" id="ARBA00022490"/>
    </source>
</evidence>
<dbReference type="Gene3D" id="3.65.10.10">
    <property type="entry name" value="Enolpyruvate transferase domain"/>
    <property type="match status" value="2"/>
</dbReference>
<evidence type="ECO:0000256" key="5">
    <source>
        <dbReference type="ARBA" id="ARBA00022679"/>
    </source>
</evidence>
<organism evidence="17 18">
    <name type="scientific">Faecalibacterium gallinarum</name>
    <dbReference type="NCBI Taxonomy" id="2903556"/>
    <lineage>
        <taxon>Bacteria</taxon>
        <taxon>Bacillati</taxon>
        <taxon>Bacillota</taxon>
        <taxon>Clostridia</taxon>
        <taxon>Eubacteriales</taxon>
        <taxon>Oscillospiraceae</taxon>
        <taxon>Faecalibacterium</taxon>
    </lineage>
</organism>
<keyword evidence="9" id="KW-0961">Cell wall biogenesis/degradation</keyword>
<dbReference type="EMBL" id="BQKV01000007">
    <property type="protein sequence ID" value="GJN63482.1"/>
    <property type="molecule type" value="Genomic_DNA"/>
</dbReference>
<dbReference type="NCBIfam" id="NF006873">
    <property type="entry name" value="PRK09369.1"/>
    <property type="match status" value="1"/>
</dbReference>
<evidence type="ECO:0000256" key="8">
    <source>
        <dbReference type="ARBA" id="ARBA00023306"/>
    </source>
</evidence>
<dbReference type="GO" id="GO:0005737">
    <property type="term" value="C:cytoplasm"/>
    <property type="evidence" value="ECO:0007669"/>
    <property type="project" value="UniProtKB-SubCell"/>
</dbReference>
<evidence type="ECO:0000313" key="17">
    <source>
        <dbReference type="EMBL" id="GJN63482.1"/>
    </source>
</evidence>
<dbReference type="InterPro" id="IPR001986">
    <property type="entry name" value="Enolpyruvate_Tfrase_dom"/>
</dbReference>
<proteinExistence type="inferred from homology"/>
<evidence type="ECO:0000256" key="15">
    <source>
        <dbReference type="ARBA" id="ARBA00047527"/>
    </source>
</evidence>
<gene>
    <name evidence="17" type="primary">murA</name>
    <name evidence="17" type="ORF">JCM17207_01070</name>
</gene>
<evidence type="ECO:0000313" key="18">
    <source>
        <dbReference type="Proteomes" id="UP001055185"/>
    </source>
</evidence>
<evidence type="ECO:0000256" key="11">
    <source>
        <dbReference type="ARBA" id="ARBA00039108"/>
    </source>
</evidence>
<dbReference type="GO" id="GO:0008760">
    <property type="term" value="F:UDP-N-acetylglucosamine 1-carboxyvinyltransferase activity"/>
    <property type="evidence" value="ECO:0007669"/>
    <property type="project" value="UniProtKB-EC"/>
</dbReference>
<evidence type="ECO:0000256" key="6">
    <source>
        <dbReference type="ARBA" id="ARBA00022960"/>
    </source>
</evidence>
<evidence type="ECO:0000256" key="14">
    <source>
        <dbReference type="ARBA" id="ARBA00042842"/>
    </source>
</evidence>
<evidence type="ECO:0000256" key="4">
    <source>
        <dbReference type="ARBA" id="ARBA00022618"/>
    </source>
</evidence>
<accession>A0AA37MWW6</accession>
<comment type="pathway">
    <text evidence="2">Cell wall biogenesis; peptidoglycan biosynthesis.</text>
</comment>
<keyword evidence="4" id="KW-0132">Cell division</keyword>
<dbReference type="GO" id="GO:0008360">
    <property type="term" value="P:regulation of cell shape"/>
    <property type="evidence" value="ECO:0007669"/>
    <property type="project" value="UniProtKB-KW"/>
</dbReference>
<comment type="similarity">
    <text evidence="10">Belongs to the EPSP synthase family. MurA subfamily.</text>
</comment>
<evidence type="ECO:0000256" key="12">
    <source>
        <dbReference type="ARBA" id="ARBA00039754"/>
    </source>
</evidence>
<dbReference type="Pfam" id="PF00275">
    <property type="entry name" value="EPSP_synthase"/>
    <property type="match status" value="1"/>
</dbReference>
<dbReference type="InterPro" id="IPR013792">
    <property type="entry name" value="RNA3'P_cycl/enolpyr_Trfase_a/b"/>
</dbReference>
<comment type="caution">
    <text evidence="17">The sequence shown here is derived from an EMBL/GenBank/DDBJ whole genome shotgun (WGS) entry which is preliminary data.</text>
</comment>
<feature type="domain" description="Enolpyruvate transferase" evidence="16">
    <location>
        <begin position="5"/>
        <end position="406"/>
    </location>
</feature>
<keyword evidence="5" id="KW-0808">Transferase</keyword>
<keyword evidence="18" id="KW-1185">Reference proteome</keyword>
<dbReference type="GO" id="GO:0009252">
    <property type="term" value="P:peptidoglycan biosynthetic process"/>
    <property type="evidence" value="ECO:0007669"/>
    <property type="project" value="UniProtKB-KW"/>
</dbReference>
<dbReference type="InterPro" id="IPR036968">
    <property type="entry name" value="Enolpyruvate_Tfrase_sf"/>
</dbReference>
<dbReference type="SUPFAM" id="SSF55205">
    <property type="entry name" value="EPT/RTPC-like"/>
    <property type="match status" value="1"/>
</dbReference>
<keyword evidence="6" id="KW-0133">Cell shape</keyword>
<comment type="catalytic activity">
    <reaction evidence="15">
        <text>phosphoenolpyruvate + UDP-N-acetyl-alpha-D-glucosamine = UDP-N-acetyl-3-O-(1-carboxyvinyl)-alpha-D-glucosamine + phosphate</text>
        <dbReference type="Rhea" id="RHEA:18681"/>
        <dbReference type="ChEBI" id="CHEBI:43474"/>
        <dbReference type="ChEBI" id="CHEBI:57705"/>
        <dbReference type="ChEBI" id="CHEBI:58702"/>
        <dbReference type="ChEBI" id="CHEBI:68483"/>
        <dbReference type="EC" id="2.5.1.7"/>
    </reaction>
</comment>
<reference evidence="17" key="1">
    <citation type="journal article" date="2022" name="Int. J. Syst. Evol. Microbiol.">
        <title>Genome-based, phenotypic and chemotaxonomic classification of Faecalibacterium strains: proposal of three novel species Faecalibacterium duncaniae sp. nov., Faecalibacterium hattorii sp. nov. and Faecalibacterium gallinarum sp. nov. .</title>
        <authorList>
            <person name="Sakamoto M."/>
            <person name="Sakurai N."/>
            <person name="Tanno H."/>
            <person name="Iino T."/>
            <person name="Ohkuma M."/>
            <person name="Endo A."/>
        </authorList>
    </citation>
    <scope>NUCLEOTIDE SEQUENCE</scope>
    <source>
        <strain evidence="17">JCM 17207</strain>
    </source>
</reference>
<evidence type="ECO:0000256" key="2">
    <source>
        <dbReference type="ARBA" id="ARBA00004752"/>
    </source>
</evidence>
<dbReference type="PANTHER" id="PTHR43783">
    <property type="entry name" value="UDP-N-ACETYLGLUCOSAMINE 1-CARBOXYVINYLTRANSFERASE"/>
    <property type="match status" value="1"/>
</dbReference>
<evidence type="ECO:0000256" key="13">
    <source>
        <dbReference type="ARBA" id="ARBA00042443"/>
    </source>
</evidence>
<dbReference type="Proteomes" id="UP001055185">
    <property type="component" value="Unassembled WGS sequence"/>
</dbReference>
<evidence type="ECO:0000256" key="1">
    <source>
        <dbReference type="ARBA" id="ARBA00004496"/>
    </source>
</evidence>
<dbReference type="AlphaFoldDB" id="A0AA37MWW6"/>
<keyword evidence="7" id="KW-0573">Peptidoglycan synthesis</keyword>